<dbReference type="Pfam" id="PF03450">
    <property type="entry name" value="CO_deh_flav_C"/>
    <property type="match status" value="1"/>
</dbReference>
<dbReference type="InterPro" id="IPR005107">
    <property type="entry name" value="CO_DH_flav_C"/>
</dbReference>
<dbReference type="InterPro" id="IPR016166">
    <property type="entry name" value="FAD-bd_PCMH"/>
</dbReference>
<dbReference type="RefSeq" id="WP_378114364.1">
    <property type="nucleotide sequence ID" value="NZ_JBHSNC010000057.1"/>
</dbReference>
<gene>
    <name evidence="5" type="ORF">ACFPQ4_23545</name>
</gene>
<dbReference type="InterPro" id="IPR002346">
    <property type="entry name" value="Mopterin_DH_FAD-bd"/>
</dbReference>
<evidence type="ECO:0000256" key="3">
    <source>
        <dbReference type="ARBA" id="ARBA00023002"/>
    </source>
</evidence>
<keyword evidence="3" id="KW-0560">Oxidoreductase</keyword>
<dbReference type="Gene3D" id="3.30.465.10">
    <property type="match status" value="1"/>
</dbReference>
<comment type="caution">
    <text evidence="5">The sequence shown here is derived from an EMBL/GenBank/DDBJ whole genome shotgun (WGS) entry which is preliminary data.</text>
</comment>
<dbReference type="SUPFAM" id="SSF55447">
    <property type="entry name" value="CO dehydrogenase flavoprotein C-terminal domain-like"/>
    <property type="match status" value="1"/>
</dbReference>
<dbReference type="InterPro" id="IPR016169">
    <property type="entry name" value="FAD-bd_PCMH_sub2"/>
</dbReference>
<dbReference type="InterPro" id="IPR036318">
    <property type="entry name" value="FAD-bd_PCMH-like_sf"/>
</dbReference>
<name>A0ABW0R5E3_9BACL</name>
<dbReference type="Proteomes" id="UP001596108">
    <property type="component" value="Unassembled WGS sequence"/>
</dbReference>
<dbReference type="PANTHER" id="PTHR42659">
    <property type="entry name" value="XANTHINE DEHYDROGENASE SUBUNIT C-RELATED"/>
    <property type="match status" value="1"/>
</dbReference>
<evidence type="ECO:0000313" key="5">
    <source>
        <dbReference type="EMBL" id="MFC5532401.1"/>
    </source>
</evidence>
<dbReference type="SUPFAM" id="SSF56176">
    <property type="entry name" value="FAD-binding/transporter-associated domain-like"/>
    <property type="match status" value="1"/>
</dbReference>
<evidence type="ECO:0000256" key="1">
    <source>
        <dbReference type="ARBA" id="ARBA00022630"/>
    </source>
</evidence>
<evidence type="ECO:0000259" key="4">
    <source>
        <dbReference type="PROSITE" id="PS51387"/>
    </source>
</evidence>
<dbReference type="Gene3D" id="3.30.390.50">
    <property type="entry name" value="CO dehydrogenase flavoprotein, C-terminal domain"/>
    <property type="match status" value="1"/>
</dbReference>
<dbReference type="InterPro" id="IPR051312">
    <property type="entry name" value="Diverse_Substr_Oxidored"/>
</dbReference>
<dbReference type="SMART" id="SM01092">
    <property type="entry name" value="CO_deh_flav_C"/>
    <property type="match status" value="1"/>
</dbReference>
<protein>
    <submittedName>
        <fullName evidence="5">FAD binding domain-containing protein</fullName>
    </submittedName>
</protein>
<accession>A0ABW0R5E3</accession>
<keyword evidence="6" id="KW-1185">Reference proteome</keyword>
<evidence type="ECO:0000256" key="2">
    <source>
        <dbReference type="ARBA" id="ARBA00022827"/>
    </source>
</evidence>
<dbReference type="InterPro" id="IPR036683">
    <property type="entry name" value="CO_DH_flav_C_dom_sf"/>
</dbReference>
<keyword evidence="1" id="KW-0285">Flavoprotein</keyword>
<proteinExistence type="predicted"/>
<feature type="domain" description="FAD-binding PCMH-type" evidence="4">
    <location>
        <begin position="7"/>
        <end position="182"/>
    </location>
</feature>
<dbReference type="Pfam" id="PF00941">
    <property type="entry name" value="FAD_binding_5"/>
    <property type="match status" value="1"/>
</dbReference>
<sequence length="309" mass="33823">MASEQEEIARFPSVLHPRDLAEAWTFKRLFDTEAIYVAGGTLLRTQWESGVATMPRQVIDLSSIPGLTGIAADEDAIAIGALTTLGECRNDPLLIEHYPMLVEAFKSIAAHSIRNSATIGGNIASRVGDCLPALIACRAEFEWCTGLSQLRESASEWVERLHVQSPKPSNLLTRIFLPFMNQNRTAPVKFGAYHKVGRREAFTPSVVTVAMSGSLKPDGAIKEVVIAAGGGQTIPQRMHAAEKALKGRLPDRELLIEVHGHVEKQFVPKTDPLVSDAYRRKTAANLVAAALWREFVREEGEGYGAKQID</sequence>
<dbReference type="PROSITE" id="PS51387">
    <property type="entry name" value="FAD_PCMH"/>
    <property type="match status" value="1"/>
</dbReference>
<dbReference type="EMBL" id="JBHSNC010000057">
    <property type="protein sequence ID" value="MFC5532401.1"/>
    <property type="molecule type" value="Genomic_DNA"/>
</dbReference>
<dbReference type="PANTHER" id="PTHR42659:SF2">
    <property type="entry name" value="XANTHINE DEHYDROGENASE SUBUNIT C-RELATED"/>
    <property type="match status" value="1"/>
</dbReference>
<evidence type="ECO:0000313" key="6">
    <source>
        <dbReference type="Proteomes" id="UP001596108"/>
    </source>
</evidence>
<keyword evidence="2" id="KW-0274">FAD</keyword>
<reference evidence="6" key="1">
    <citation type="journal article" date="2019" name="Int. J. Syst. Evol. Microbiol.">
        <title>The Global Catalogue of Microorganisms (GCM) 10K type strain sequencing project: providing services to taxonomists for standard genome sequencing and annotation.</title>
        <authorList>
            <consortium name="The Broad Institute Genomics Platform"/>
            <consortium name="The Broad Institute Genome Sequencing Center for Infectious Disease"/>
            <person name="Wu L."/>
            <person name="Ma J."/>
        </authorList>
    </citation>
    <scope>NUCLEOTIDE SEQUENCE [LARGE SCALE GENOMIC DNA]</scope>
    <source>
        <strain evidence="6">CGMCC 1.18578</strain>
    </source>
</reference>
<organism evidence="5 6">
    <name type="scientific">Cohnella yongneupensis</name>
    <dbReference type="NCBI Taxonomy" id="425006"/>
    <lineage>
        <taxon>Bacteria</taxon>
        <taxon>Bacillati</taxon>
        <taxon>Bacillota</taxon>
        <taxon>Bacilli</taxon>
        <taxon>Bacillales</taxon>
        <taxon>Paenibacillaceae</taxon>
        <taxon>Cohnella</taxon>
    </lineage>
</organism>